<evidence type="ECO:0000259" key="10">
    <source>
        <dbReference type="Pfam" id="PF02879"/>
    </source>
</evidence>
<feature type="domain" description="Alpha-D-phosphohexomutase alpha/beta/alpha" evidence="9">
    <location>
        <begin position="4"/>
        <end position="140"/>
    </location>
</feature>
<dbReference type="InterPro" id="IPR005846">
    <property type="entry name" value="A-D-PHexomutase_a/b/a-III"/>
</dbReference>
<feature type="domain" description="Alpha-D-phosphohexomutase alpha/beta/alpha" evidence="11">
    <location>
        <begin position="264"/>
        <end position="377"/>
    </location>
</feature>
<sequence length="464" mass="50275">MSLKIGVSGVRGIINDSLTEEVISNFAKAYGTFVSASMGPGLEPGPILIGRDTRTSGKFVRGIVIDGLLATGHSVIDVGFAPTPTVLFLTKHLKSAGAIIITASHNPEQWNGLKFVRPDGTFLTKEEVFCLLDIYNNKKFKLSGKKGGVTEKKDASKAYLDAILKAVDVQAIKNARFKVVLDYCNGTGAVTTPYLLEKLGCEIAAINTSPDGKFAHNPEPTPKNLEQLCVFVRESKADIGFAQDPDADRLAVVSEKGIAIGEENTLALAVKHVLSKSEKLKAKSEKFKVVVNLSTSRMIDDICSEFGAQLFRSAVGETNVVDKMREVGAVIGGEGNGGVIYPAINFGRDSFIGMALLLEYMARSKKKVSDLVGSTKQYYIEKTKIDCPQDKINPVLEDVKKAFSNDKINTTDGVKIEWPDGWAHIRGSNTEPVIRIMAEALTKEQALEYIGRIKGEVTKVTNVT</sequence>
<keyword evidence="6" id="KW-0413">Isomerase</keyword>
<dbReference type="AlphaFoldDB" id="A0A2J0LG82"/>
<dbReference type="GO" id="GO:0000287">
    <property type="term" value="F:magnesium ion binding"/>
    <property type="evidence" value="ECO:0007669"/>
    <property type="project" value="InterPro"/>
</dbReference>
<evidence type="ECO:0000256" key="1">
    <source>
        <dbReference type="ARBA" id="ARBA00001946"/>
    </source>
</evidence>
<dbReference type="InterPro" id="IPR016066">
    <property type="entry name" value="A-D-PHexomutase_CS"/>
</dbReference>
<dbReference type="PANTHER" id="PTHR43771:SF2">
    <property type="entry name" value="PHOSPHOMANNOMUTASE_PHOSPHOGLUCOMUTASE"/>
    <property type="match status" value="1"/>
</dbReference>
<evidence type="ECO:0000259" key="8">
    <source>
        <dbReference type="Pfam" id="PF00408"/>
    </source>
</evidence>
<dbReference type="InterPro" id="IPR036900">
    <property type="entry name" value="A-D-PHexomutase_C_sf"/>
</dbReference>
<dbReference type="GO" id="GO:0005975">
    <property type="term" value="P:carbohydrate metabolic process"/>
    <property type="evidence" value="ECO:0007669"/>
    <property type="project" value="InterPro"/>
</dbReference>
<comment type="cofactor">
    <cofactor evidence="1">
        <name>Mg(2+)</name>
        <dbReference type="ChEBI" id="CHEBI:18420"/>
    </cofactor>
</comment>
<dbReference type="InterPro" id="IPR016055">
    <property type="entry name" value="A-D-PHexomutase_a/b/a-I/II/III"/>
</dbReference>
<name>A0A2J0LG82_9BACT</name>
<dbReference type="InterPro" id="IPR005845">
    <property type="entry name" value="A-D-PHexomutase_a/b/a-II"/>
</dbReference>
<protein>
    <submittedName>
        <fullName evidence="12">Phosphoglucosamine mutase</fullName>
    </submittedName>
</protein>
<evidence type="ECO:0000313" key="12">
    <source>
        <dbReference type="EMBL" id="PIW65864.1"/>
    </source>
</evidence>
<dbReference type="SUPFAM" id="SSF53738">
    <property type="entry name" value="Phosphoglucomutase, first 3 domains"/>
    <property type="match status" value="3"/>
</dbReference>
<feature type="domain" description="Alpha-D-phosphohexomutase C-terminal" evidence="8">
    <location>
        <begin position="396"/>
        <end position="449"/>
    </location>
</feature>
<evidence type="ECO:0000256" key="5">
    <source>
        <dbReference type="ARBA" id="ARBA00022842"/>
    </source>
</evidence>
<dbReference type="Gene3D" id="3.30.310.50">
    <property type="entry name" value="Alpha-D-phosphohexomutase, C-terminal domain"/>
    <property type="match status" value="1"/>
</dbReference>
<dbReference type="EMBL" id="PFGP01000139">
    <property type="protein sequence ID" value="PIW65864.1"/>
    <property type="molecule type" value="Genomic_DNA"/>
</dbReference>
<evidence type="ECO:0000256" key="6">
    <source>
        <dbReference type="ARBA" id="ARBA00023235"/>
    </source>
</evidence>
<reference evidence="12 13" key="1">
    <citation type="submission" date="2017-09" db="EMBL/GenBank/DDBJ databases">
        <title>Depth-based differentiation of microbial function through sediment-hosted aquifers and enrichment of novel symbionts in the deep terrestrial subsurface.</title>
        <authorList>
            <person name="Probst A.J."/>
            <person name="Ladd B."/>
            <person name="Jarett J.K."/>
            <person name="Geller-Mcgrath D.E."/>
            <person name="Sieber C.M."/>
            <person name="Emerson J.B."/>
            <person name="Anantharaman K."/>
            <person name="Thomas B.C."/>
            <person name="Malmstrom R."/>
            <person name="Stieglmeier M."/>
            <person name="Klingl A."/>
            <person name="Woyke T."/>
            <person name="Ryan C.M."/>
            <person name="Banfield J.F."/>
        </authorList>
    </citation>
    <scope>NUCLEOTIDE SEQUENCE [LARGE SCALE GENOMIC DNA]</scope>
    <source>
        <strain evidence="12">CG12_big_fil_rev_8_21_14_0_65_43_15</strain>
    </source>
</reference>
<dbReference type="Pfam" id="PF00408">
    <property type="entry name" value="PGM_PMM_IV"/>
    <property type="match status" value="1"/>
</dbReference>
<dbReference type="Pfam" id="PF02880">
    <property type="entry name" value="PGM_PMM_III"/>
    <property type="match status" value="1"/>
</dbReference>
<gene>
    <name evidence="12" type="primary">glmM</name>
    <name evidence="12" type="ORF">COW11_06425</name>
</gene>
<feature type="domain" description="Alpha-D-phosphohexomutase alpha/beta/alpha" evidence="10">
    <location>
        <begin position="157"/>
        <end position="257"/>
    </location>
</feature>
<proteinExistence type="inferred from homology"/>
<comment type="similarity">
    <text evidence="2 7">Belongs to the phosphohexose mutase family.</text>
</comment>
<evidence type="ECO:0000256" key="7">
    <source>
        <dbReference type="RuleBase" id="RU004326"/>
    </source>
</evidence>
<keyword evidence="4 7" id="KW-0479">Metal-binding</keyword>
<dbReference type="Proteomes" id="UP000231267">
    <property type="component" value="Unassembled WGS sequence"/>
</dbReference>
<comment type="caution">
    <text evidence="12">The sequence shown here is derived from an EMBL/GenBank/DDBJ whole genome shotgun (WGS) entry which is preliminary data.</text>
</comment>
<evidence type="ECO:0000259" key="11">
    <source>
        <dbReference type="Pfam" id="PF02880"/>
    </source>
</evidence>
<dbReference type="NCBIfam" id="TIGR03990">
    <property type="entry name" value="Arch_GlmM"/>
    <property type="match status" value="1"/>
</dbReference>
<evidence type="ECO:0000259" key="9">
    <source>
        <dbReference type="Pfam" id="PF02878"/>
    </source>
</evidence>
<dbReference type="Gene3D" id="3.40.120.10">
    <property type="entry name" value="Alpha-D-Glucose-1,6-Bisphosphate, subunit A, domain 3"/>
    <property type="match status" value="3"/>
</dbReference>
<keyword evidence="5 7" id="KW-0460">Magnesium</keyword>
<organism evidence="12 13">
    <name type="scientific">Candidatus Taenaricola geysiri</name>
    <dbReference type="NCBI Taxonomy" id="1974752"/>
    <lineage>
        <taxon>Bacteria</taxon>
        <taxon>Pseudomonadati</taxon>
        <taxon>Candidatus Omnitrophota</taxon>
        <taxon>Candidatus Taenaricola</taxon>
    </lineage>
</organism>
<evidence type="ECO:0000256" key="4">
    <source>
        <dbReference type="ARBA" id="ARBA00022723"/>
    </source>
</evidence>
<evidence type="ECO:0000256" key="2">
    <source>
        <dbReference type="ARBA" id="ARBA00010231"/>
    </source>
</evidence>
<dbReference type="PANTHER" id="PTHR43771">
    <property type="entry name" value="PHOSPHOMANNOMUTASE"/>
    <property type="match status" value="1"/>
</dbReference>
<dbReference type="InterPro" id="IPR005844">
    <property type="entry name" value="A-D-PHexomutase_a/b/a-I"/>
</dbReference>
<dbReference type="PRINTS" id="PR00509">
    <property type="entry name" value="PGMPMM"/>
</dbReference>
<keyword evidence="3" id="KW-0597">Phosphoprotein</keyword>
<dbReference type="Pfam" id="PF02879">
    <property type="entry name" value="PGM_PMM_II"/>
    <property type="match status" value="1"/>
</dbReference>
<dbReference type="PROSITE" id="PS00710">
    <property type="entry name" value="PGM_PMM"/>
    <property type="match status" value="1"/>
</dbReference>
<evidence type="ECO:0000313" key="13">
    <source>
        <dbReference type="Proteomes" id="UP000231267"/>
    </source>
</evidence>
<evidence type="ECO:0000256" key="3">
    <source>
        <dbReference type="ARBA" id="ARBA00022553"/>
    </source>
</evidence>
<dbReference type="InterPro" id="IPR005841">
    <property type="entry name" value="Alpha-D-phosphohexomutase_SF"/>
</dbReference>
<dbReference type="Pfam" id="PF02878">
    <property type="entry name" value="PGM_PMM_I"/>
    <property type="match status" value="1"/>
</dbReference>
<dbReference type="InterPro" id="IPR024086">
    <property type="entry name" value="GlmM_arc-type"/>
</dbReference>
<dbReference type="InterPro" id="IPR005843">
    <property type="entry name" value="A-D-PHexomutase_C"/>
</dbReference>
<accession>A0A2J0LG82</accession>
<dbReference type="GO" id="GO:0008966">
    <property type="term" value="F:phosphoglucosamine mutase activity"/>
    <property type="evidence" value="ECO:0007669"/>
    <property type="project" value="InterPro"/>
</dbReference>
<dbReference type="SUPFAM" id="SSF55957">
    <property type="entry name" value="Phosphoglucomutase, C-terminal domain"/>
    <property type="match status" value="1"/>
</dbReference>